<dbReference type="RefSeq" id="WP_255852276.1">
    <property type="nucleotide sequence ID" value="NZ_CP073347.1"/>
</dbReference>
<dbReference type="PROSITE" id="PS51078">
    <property type="entry name" value="ICLR_ED"/>
    <property type="match status" value="1"/>
</dbReference>
<dbReference type="InterPro" id="IPR036390">
    <property type="entry name" value="WH_DNA-bd_sf"/>
</dbReference>
<dbReference type="InterPro" id="IPR014757">
    <property type="entry name" value="Tscrpt_reg_IclR_C"/>
</dbReference>
<keyword evidence="2" id="KW-0238">DNA-binding</keyword>
<proteinExistence type="predicted"/>
<evidence type="ECO:0000256" key="3">
    <source>
        <dbReference type="ARBA" id="ARBA00023163"/>
    </source>
</evidence>
<name>A0ABY5HD40_9GAMM</name>
<dbReference type="PANTHER" id="PTHR30136:SF35">
    <property type="entry name" value="HTH-TYPE TRANSCRIPTIONAL REGULATOR RV1719"/>
    <property type="match status" value="1"/>
</dbReference>
<sequence length="283" mass="32086">MKPIDDMSSNLSINPTENMNPTVRLLLVMEYLMACDEEPVRQVDIARDLDMSPATVNRMVTTLSNRGYLFRTSDKRCVVNFHLNRNVPMSEAYLKTLDAILQETTSRYRVAAEAVVVSGFDLLWHSKTELPDASVKLRAHAGFRRNLYALDALSRLYLSRIDWDKISYKFNANGFFRAEVDRASLTAEEVRNILREAAKDDFAYDMEGNHVGVRRFATIIEDDDGNFLHLFSIAEAAVPVSNRAEKIETTLAILADVKKRLQSAIKEHGITGRRSELHPPHIG</sequence>
<dbReference type="InterPro" id="IPR005471">
    <property type="entry name" value="Tscrpt_reg_IclR_N"/>
</dbReference>
<keyword evidence="3" id="KW-0804">Transcription</keyword>
<dbReference type="SUPFAM" id="SSF55781">
    <property type="entry name" value="GAF domain-like"/>
    <property type="match status" value="1"/>
</dbReference>
<dbReference type="PANTHER" id="PTHR30136">
    <property type="entry name" value="HELIX-TURN-HELIX TRANSCRIPTIONAL REGULATOR, ICLR FAMILY"/>
    <property type="match status" value="1"/>
</dbReference>
<feature type="domain" description="IclR-ED" evidence="4">
    <location>
        <begin position="79"/>
        <end position="267"/>
    </location>
</feature>
<evidence type="ECO:0000259" key="4">
    <source>
        <dbReference type="PROSITE" id="PS51078"/>
    </source>
</evidence>
<reference evidence="5" key="1">
    <citation type="submission" date="2021-04" db="EMBL/GenBank/DDBJ databases">
        <title>Oceanospirillales bacteria with DddD are important DMSP degraders in coastal seawater.</title>
        <authorList>
            <person name="Liu J."/>
        </authorList>
    </citation>
    <scope>NUCLEOTIDE SEQUENCE</scope>
    <source>
        <strain evidence="5">D13-1</strain>
    </source>
</reference>
<organism evidence="5 6">
    <name type="scientific">Marinobacterium rhizophilum</name>
    <dbReference type="NCBI Taxonomy" id="420402"/>
    <lineage>
        <taxon>Bacteria</taxon>
        <taxon>Pseudomonadati</taxon>
        <taxon>Pseudomonadota</taxon>
        <taxon>Gammaproteobacteria</taxon>
        <taxon>Oceanospirillales</taxon>
        <taxon>Oceanospirillaceae</taxon>
        <taxon>Marinobacterium</taxon>
    </lineage>
</organism>
<dbReference type="InterPro" id="IPR029016">
    <property type="entry name" value="GAF-like_dom_sf"/>
</dbReference>
<dbReference type="Gene3D" id="1.10.10.10">
    <property type="entry name" value="Winged helix-like DNA-binding domain superfamily/Winged helix DNA-binding domain"/>
    <property type="match status" value="1"/>
</dbReference>
<keyword evidence="6" id="KW-1185">Reference proteome</keyword>
<evidence type="ECO:0000313" key="6">
    <source>
        <dbReference type="Proteomes" id="UP001058461"/>
    </source>
</evidence>
<evidence type="ECO:0000256" key="1">
    <source>
        <dbReference type="ARBA" id="ARBA00023015"/>
    </source>
</evidence>
<dbReference type="Gene3D" id="3.30.450.40">
    <property type="match status" value="1"/>
</dbReference>
<dbReference type="Proteomes" id="UP001058461">
    <property type="component" value="Chromosome"/>
</dbReference>
<evidence type="ECO:0000313" key="5">
    <source>
        <dbReference type="EMBL" id="UTW10242.1"/>
    </source>
</evidence>
<gene>
    <name evidence="5" type="ORF">KDW95_13105</name>
</gene>
<dbReference type="InterPro" id="IPR036388">
    <property type="entry name" value="WH-like_DNA-bd_sf"/>
</dbReference>
<dbReference type="Pfam" id="PF09339">
    <property type="entry name" value="HTH_IclR"/>
    <property type="match status" value="1"/>
</dbReference>
<dbReference type="SUPFAM" id="SSF46785">
    <property type="entry name" value="Winged helix' DNA-binding domain"/>
    <property type="match status" value="1"/>
</dbReference>
<protein>
    <submittedName>
        <fullName evidence="5">Helix-turn-helix domain-containing protein</fullName>
    </submittedName>
</protein>
<dbReference type="InterPro" id="IPR050707">
    <property type="entry name" value="HTH_MetabolicPath_Reg"/>
</dbReference>
<evidence type="ECO:0000256" key="2">
    <source>
        <dbReference type="ARBA" id="ARBA00023125"/>
    </source>
</evidence>
<dbReference type="EMBL" id="CP073347">
    <property type="protein sequence ID" value="UTW10242.1"/>
    <property type="molecule type" value="Genomic_DNA"/>
</dbReference>
<keyword evidence="1" id="KW-0805">Transcription regulation</keyword>
<accession>A0ABY5HD40</accession>